<sequence length="881" mass="100650">MVSSQSNLMKRPSCDKKTTMVHSLGRPLSPLPAHLLIPSPRSSAFLLFLAILLISLSAVFAKLPLPPPPELDCGQIPHSEFLSVQELDRACKHRQHWFHDLQTNRSSEFLAKITDRQRAYLTSLESCVGERCRKECENINGKLGMSCYRFRREIPLPDSSRPKSIRKEYRMLIDEERANLNKAMNSLKRKMIDNVTAWDLHTLIHYPDSAPGAHWGPAFLPWHREFLRQFELALQKEVPGVSLPYWDSTIDNGLPDPSDSVMWTDELLGNGNGYVKSGPFKNWDTNVFMPLSPVQVKKLYRAAGSREQDRLLTQRDVDWIESRANYSGLTFCHDKTFESMHGLSHVWVGGFMFVIRVSPNDPTFYLHHSFIDYIWERFRQKRQTREQREKDWAKNTCNERHAPDAQMKPFSIRNIDGLSNDYTDVWYDSRCGTAPARIQRAIRSIISATSRRGSVGAKWRWEASARALRTPTSATRANVPRQEFKNVCRFPRGEEPTPQIQNLPHLTEVVWAKTLLLSDGDLPLSSDLASVTIVGDRNVTVRMQKSVQYPEIPGMVYLPLPKPSTAISHKVQLEARDHYGRYCQSYCRNDTLKKYQVCQPELTLKMRQDERSSNISFTHSFMSKKFIDVDLSSHPRHWLIQPPYMVFACHRKLVKSQNIMDLASEIKSSISRDEYVWFRVIVARRPGGLSTDIENAVVEVSDLDDPSDVWTSSVRRAQSSYDPNVIIVRARNPMVVRRGVSVQISFKSNNRRLVCAARCTKVSGSLSDVAFEALSNCGTEKTNWNKQAQDEGVKKEAKSRLERRARLRRDRLSARRRGTVGGEDLQRGPVDPAAARLEDARPPLDVDPSAPVSLFLLLTPSVLSHKSFIDSLCISTEHYSF</sequence>
<proteinExistence type="predicted"/>
<dbReference type="InterPro" id="IPR002227">
    <property type="entry name" value="Tyrosinase_Cu-bd"/>
</dbReference>
<dbReference type="PROSITE" id="PS00497">
    <property type="entry name" value="TYROSINASE_1"/>
    <property type="match status" value="1"/>
</dbReference>
<comment type="caution">
    <text evidence="5">The sequence shown here is derived from an EMBL/GenBank/DDBJ whole genome shotgun (WGS) entry which is preliminary data.</text>
</comment>
<evidence type="ECO:0000256" key="2">
    <source>
        <dbReference type="SAM" id="MobiDB-lite"/>
    </source>
</evidence>
<dbReference type="InterPro" id="IPR050316">
    <property type="entry name" value="Tyrosinase/Hemocyanin"/>
</dbReference>
<dbReference type="PANTHER" id="PTHR11474:SF122">
    <property type="entry name" value="TYROSINASE COPPER-BINDING DOMAIN-CONTAINING PROTEIN"/>
    <property type="match status" value="1"/>
</dbReference>
<dbReference type="InterPro" id="IPR008922">
    <property type="entry name" value="Di-copper_centre_dom_sf"/>
</dbReference>
<feature type="region of interest" description="Disordered" evidence="2">
    <location>
        <begin position="1"/>
        <end position="20"/>
    </location>
</feature>
<dbReference type="OrthoDB" id="6132182at2759"/>
<feature type="domain" description="Tyrosinase copper-binding" evidence="3">
    <location>
        <begin position="214"/>
        <end position="231"/>
    </location>
</feature>
<dbReference type="PROSITE" id="PS00498">
    <property type="entry name" value="TYROSINASE_2"/>
    <property type="match status" value="1"/>
</dbReference>
<feature type="domain" description="Tyrosinase copper-binding" evidence="4">
    <location>
        <begin position="361"/>
        <end position="372"/>
    </location>
</feature>
<feature type="compositionally biased region" description="Basic and acidic residues" evidence="2">
    <location>
        <begin position="788"/>
        <end position="804"/>
    </location>
</feature>
<dbReference type="GO" id="GO:0046872">
    <property type="term" value="F:metal ion binding"/>
    <property type="evidence" value="ECO:0007669"/>
    <property type="project" value="UniProtKB-KW"/>
</dbReference>
<feature type="region of interest" description="Disordered" evidence="2">
    <location>
        <begin position="787"/>
        <end position="831"/>
    </location>
</feature>
<evidence type="ECO:0000259" key="4">
    <source>
        <dbReference type="PROSITE" id="PS00498"/>
    </source>
</evidence>
<dbReference type="AlphaFoldDB" id="A0A4U8V1I0"/>
<protein>
    <recommendedName>
        <fullName evidence="3 4">Tyrosinase copper-binding domain-containing protein</fullName>
    </recommendedName>
</protein>
<dbReference type="Proteomes" id="UP000298663">
    <property type="component" value="Unassembled WGS sequence"/>
</dbReference>
<dbReference type="EMBL" id="AZBU02000001">
    <property type="protein sequence ID" value="TMS38128.1"/>
    <property type="molecule type" value="Genomic_DNA"/>
</dbReference>
<keyword evidence="6" id="KW-1185">Reference proteome</keyword>
<evidence type="ECO:0000259" key="3">
    <source>
        <dbReference type="PROSITE" id="PS00497"/>
    </source>
</evidence>
<reference evidence="5 6" key="1">
    <citation type="journal article" date="2015" name="Genome Biol.">
        <title>Comparative genomics of Steinernema reveals deeply conserved gene regulatory networks.</title>
        <authorList>
            <person name="Dillman A.R."/>
            <person name="Macchietto M."/>
            <person name="Porter C.F."/>
            <person name="Rogers A."/>
            <person name="Williams B."/>
            <person name="Antoshechkin I."/>
            <person name="Lee M.M."/>
            <person name="Goodwin Z."/>
            <person name="Lu X."/>
            <person name="Lewis E.E."/>
            <person name="Goodrich-Blair H."/>
            <person name="Stock S.P."/>
            <person name="Adams B.J."/>
            <person name="Sternberg P.W."/>
            <person name="Mortazavi A."/>
        </authorList>
    </citation>
    <scope>NUCLEOTIDE SEQUENCE [LARGE SCALE GENOMIC DNA]</scope>
    <source>
        <strain evidence="5 6">ALL</strain>
    </source>
</reference>
<evidence type="ECO:0000313" key="6">
    <source>
        <dbReference type="Proteomes" id="UP000298663"/>
    </source>
</evidence>
<dbReference type="GO" id="GO:0016491">
    <property type="term" value="F:oxidoreductase activity"/>
    <property type="evidence" value="ECO:0007669"/>
    <property type="project" value="InterPro"/>
</dbReference>
<organism evidence="5 6">
    <name type="scientific">Steinernema carpocapsae</name>
    <name type="common">Entomopathogenic nematode</name>
    <dbReference type="NCBI Taxonomy" id="34508"/>
    <lineage>
        <taxon>Eukaryota</taxon>
        <taxon>Metazoa</taxon>
        <taxon>Ecdysozoa</taxon>
        <taxon>Nematoda</taxon>
        <taxon>Chromadorea</taxon>
        <taxon>Rhabditida</taxon>
        <taxon>Tylenchina</taxon>
        <taxon>Panagrolaimomorpha</taxon>
        <taxon>Strongyloidoidea</taxon>
        <taxon>Steinernematidae</taxon>
        <taxon>Steinernema</taxon>
    </lineage>
</organism>
<dbReference type="STRING" id="34508.A0A4U8V1I0"/>
<accession>A0A4U8V1I0</accession>
<name>A0A4U8V1I0_STECR</name>
<dbReference type="PRINTS" id="PR00092">
    <property type="entry name" value="TYROSINASE"/>
</dbReference>
<gene>
    <name evidence="5" type="ORF">L596_004923</name>
</gene>
<evidence type="ECO:0000256" key="1">
    <source>
        <dbReference type="ARBA" id="ARBA00022723"/>
    </source>
</evidence>
<feature type="compositionally biased region" description="Basic residues" evidence="2">
    <location>
        <begin position="805"/>
        <end position="818"/>
    </location>
</feature>
<dbReference type="PANTHER" id="PTHR11474">
    <property type="entry name" value="TYROSINASE FAMILY MEMBER"/>
    <property type="match status" value="1"/>
</dbReference>
<evidence type="ECO:0000313" key="5">
    <source>
        <dbReference type="EMBL" id="TMS38128.1"/>
    </source>
</evidence>
<keyword evidence="1" id="KW-0479">Metal-binding</keyword>
<dbReference type="Gene3D" id="1.10.1280.10">
    <property type="entry name" value="Di-copper center containing domain from catechol oxidase"/>
    <property type="match status" value="1"/>
</dbReference>
<dbReference type="Pfam" id="PF00264">
    <property type="entry name" value="Tyrosinase"/>
    <property type="match status" value="1"/>
</dbReference>
<reference evidence="5 6" key="2">
    <citation type="journal article" date="2019" name="G3 (Bethesda)">
        <title>Hybrid Assembly of the Genome of the Entomopathogenic Nematode Steinernema carpocapsae Identifies the X-Chromosome.</title>
        <authorList>
            <person name="Serra L."/>
            <person name="Macchietto M."/>
            <person name="Macias-Munoz A."/>
            <person name="McGill C.J."/>
            <person name="Rodriguez I.M."/>
            <person name="Rodriguez B."/>
            <person name="Murad R."/>
            <person name="Mortazavi A."/>
        </authorList>
    </citation>
    <scope>NUCLEOTIDE SEQUENCE [LARGE SCALE GENOMIC DNA]</scope>
    <source>
        <strain evidence="5 6">ALL</strain>
    </source>
</reference>
<dbReference type="SUPFAM" id="SSF48056">
    <property type="entry name" value="Di-copper centre-containing domain"/>
    <property type="match status" value="1"/>
</dbReference>